<dbReference type="PROSITE" id="PS50294">
    <property type="entry name" value="WD_REPEATS_REGION"/>
    <property type="match status" value="1"/>
</dbReference>
<dbReference type="SUPFAM" id="SSF50978">
    <property type="entry name" value="WD40 repeat-like"/>
    <property type="match status" value="1"/>
</dbReference>
<feature type="repeat" description="WD" evidence="1">
    <location>
        <begin position="175"/>
        <end position="210"/>
    </location>
</feature>
<gene>
    <name evidence="3" type="primary">WDR25</name>
</gene>
<dbReference type="SMART" id="SM00320">
    <property type="entry name" value="WD40"/>
    <property type="match status" value="5"/>
</dbReference>
<evidence type="ECO:0000256" key="1">
    <source>
        <dbReference type="PROSITE-ProRule" id="PRU00221"/>
    </source>
</evidence>
<organism evidence="3 4">
    <name type="scientific">Denticeps clupeoides</name>
    <name type="common">denticle herring</name>
    <dbReference type="NCBI Taxonomy" id="299321"/>
    <lineage>
        <taxon>Eukaryota</taxon>
        <taxon>Metazoa</taxon>
        <taxon>Chordata</taxon>
        <taxon>Craniata</taxon>
        <taxon>Vertebrata</taxon>
        <taxon>Euteleostomi</taxon>
        <taxon>Actinopterygii</taxon>
        <taxon>Neopterygii</taxon>
        <taxon>Teleostei</taxon>
        <taxon>Clupei</taxon>
        <taxon>Clupeiformes</taxon>
        <taxon>Denticipitoidei</taxon>
        <taxon>Denticipitidae</taxon>
        <taxon>Denticeps</taxon>
    </lineage>
</organism>
<dbReference type="InterPro" id="IPR015943">
    <property type="entry name" value="WD40/YVTN_repeat-like_dom_sf"/>
</dbReference>
<evidence type="ECO:0008006" key="5">
    <source>
        <dbReference type="Google" id="ProtNLM"/>
    </source>
</evidence>
<reference evidence="3" key="2">
    <citation type="submission" date="2025-08" db="UniProtKB">
        <authorList>
            <consortium name="Ensembl"/>
        </authorList>
    </citation>
    <scope>IDENTIFICATION</scope>
</reference>
<name>A0AAY4DQ95_9TELE</name>
<protein>
    <recommendedName>
        <fullName evidence="5">WD repeat-containing protein 25</fullName>
    </recommendedName>
</protein>
<dbReference type="Proteomes" id="UP000694580">
    <property type="component" value="Chromosome 1"/>
</dbReference>
<feature type="repeat" description="WD" evidence="1">
    <location>
        <begin position="221"/>
        <end position="262"/>
    </location>
</feature>
<dbReference type="Ensembl" id="ENSDCDT00010056762.1">
    <property type="protein sequence ID" value="ENSDCDP00010046556.1"/>
    <property type="gene ID" value="ENSDCDG00010028421.1"/>
</dbReference>
<dbReference type="RefSeq" id="XP_028829625.1">
    <property type="nucleotide sequence ID" value="XM_028973792.1"/>
</dbReference>
<dbReference type="CDD" id="cd00200">
    <property type="entry name" value="WD40"/>
    <property type="match status" value="1"/>
</dbReference>
<dbReference type="PANTHER" id="PTHR44566:SF1">
    <property type="entry name" value="WD REPEAT-CONTAINING PROTEIN 25"/>
    <property type="match status" value="1"/>
</dbReference>
<dbReference type="AlphaFoldDB" id="A0AAY4DQ95"/>
<dbReference type="PROSITE" id="PS50082">
    <property type="entry name" value="WD_REPEATS_2"/>
    <property type="match status" value="2"/>
</dbReference>
<reference evidence="3" key="3">
    <citation type="submission" date="2025-09" db="UniProtKB">
        <authorList>
            <consortium name="Ensembl"/>
        </authorList>
    </citation>
    <scope>IDENTIFICATION</scope>
</reference>
<feature type="region of interest" description="Disordered" evidence="2">
    <location>
        <begin position="1"/>
        <end position="138"/>
    </location>
</feature>
<dbReference type="Gene3D" id="2.130.10.10">
    <property type="entry name" value="YVTN repeat-like/Quinoprotein amine dehydrogenase"/>
    <property type="match status" value="1"/>
</dbReference>
<keyword evidence="4" id="KW-1185">Reference proteome</keyword>
<evidence type="ECO:0000313" key="4">
    <source>
        <dbReference type="Proteomes" id="UP000694580"/>
    </source>
</evidence>
<sequence>MASLVAYDDSDSEEDGSFSGKPVQSDRGTENSVTATYQKPDQCLEGHEGLQCINSETAMHPPWKGHSPVWSQPEVLGRKPAPKFRPRSSSERNEGPTAAKRPQLLPPGVRPYIPKRHRLATPDKGPPPVQSLEQDSSDHQALRSQMLSEVSEKVRPFLGRKCTRAELPRHVRLQLSAHNGPVNTIQWCPVPQLSHLLLSASMDRTVKIWDAVETGRCLQTFSTHCGAVRDVCWTPCGKRVLSGSFDNTSILTDVETGQEVLKVDNHVKITCLALQPKQPEVFLCGGFSPEVKAWDSRSGKLVRAYKADIQQTLDILFLSGGKEFITSSDMVSRDSADLTLIAWDFETTAKVSNQIFHERYTCPSLALHPQEETFVAQTNGNYVALFSAQRPYRMNKRRRFEGHKVEGYAIQCEFSGCGTILASGSSTGSVHIYDHQSGRSLCTLSAHQHACLSVSLHPILPAVAASCDWGGEIIIWR</sequence>
<dbReference type="InterPro" id="IPR036322">
    <property type="entry name" value="WD40_repeat_dom_sf"/>
</dbReference>
<dbReference type="InterPro" id="IPR053053">
    <property type="entry name" value="WD_repeat_protein"/>
</dbReference>
<proteinExistence type="predicted"/>
<dbReference type="GeneID" id="114786574"/>
<feature type="compositionally biased region" description="Polar residues" evidence="2">
    <location>
        <begin position="30"/>
        <end position="39"/>
    </location>
</feature>
<dbReference type="PANTHER" id="PTHR44566">
    <property type="entry name" value="TRANSDUCIN/WD40 REPEAT-LIKE SUPERFAMILY PROTEIN"/>
    <property type="match status" value="1"/>
</dbReference>
<dbReference type="GeneTree" id="ENSGT00530000063583"/>
<dbReference type="Pfam" id="PF00400">
    <property type="entry name" value="WD40"/>
    <property type="match status" value="3"/>
</dbReference>
<dbReference type="InterPro" id="IPR001680">
    <property type="entry name" value="WD40_rpt"/>
</dbReference>
<evidence type="ECO:0000256" key="2">
    <source>
        <dbReference type="SAM" id="MobiDB-lite"/>
    </source>
</evidence>
<evidence type="ECO:0000313" key="3">
    <source>
        <dbReference type="Ensembl" id="ENSDCDP00010046556.1"/>
    </source>
</evidence>
<reference evidence="3 4" key="1">
    <citation type="submission" date="2020-06" db="EMBL/GenBank/DDBJ databases">
        <authorList>
            <consortium name="Wellcome Sanger Institute Data Sharing"/>
        </authorList>
    </citation>
    <scope>NUCLEOTIDE SEQUENCE [LARGE SCALE GENOMIC DNA]</scope>
</reference>
<accession>A0AAY4DQ95</accession>
<keyword evidence="1" id="KW-0853">WD repeat</keyword>